<evidence type="ECO:0000313" key="2">
    <source>
        <dbReference type="Proteomes" id="UP000187203"/>
    </source>
</evidence>
<dbReference type="AlphaFoldDB" id="A0A1R3HLM0"/>
<sequence>MFEGEEIVYSRKKCVELREDNSRIGIQGVEGEGRGVMEGEVV</sequence>
<name>A0A1R3HLM0_9ROSI</name>
<reference evidence="2" key="1">
    <citation type="submission" date="2013-09" db="EMBL/GenBank/DDBJ databases">
        <title>Corchorus olitorius genome sequencing.</title>
        <authorList>
            <person name="Alam M."/>
            <person name="Haque M.S."/>
            <person name="Islam M.S."/>
            <person name="Emdad E.M."/>
            <person name="Islam M.M."/>
            <person name="Ahmed B."/>
            <person name="Halim A."/>
            <person name="Hossen Q.M.M."/>
            <person name="Hossain M.Z."/>
            <person name="Ahmed R."/>
            <person name="Khan M.M."/>
            <person name="Islam R."/>
            <person name="Rashid M.M."/>
            <person name="Khan S.A."/>
            <person name="Rahman M.S."/>
            <person name="Alam M."/>
            <person name="Yahiya A.S."/>
            <person name="Khan M.S."/>
            <person name="Azam M.S."/>
            <person name="Haque T."/>
            <person name="Lashkar M.Z.H."/>
            <person name="Akhand A.I."/>
            <person name="Morshed G."/>
            <person name="Roy S."/>
            <person name="Uddin K.S."/>
            <person name="Rabeya T."/>
            <person name="Hossain A.S."/>
            <person name="Chowdhury A."/>
            <person name="Snigdha A.R."/>
            <person name="Mortoza M.S."/>
            <person name="Matin S.A."/>
            <person name="Hoque S.M.E."/>
            <person name="Islam M.K."/>
            <person name="Roy D.K."/>
            <person name="Haider R."/>
            <person name="Moosa M.M."/>
            <person name="Elias S.M."/>
            <person name="Hasan A.M."/>
            <person name="Jahan S."/>
            <person name="Shafiuddin M."/>
            <person name="Mahmood N."/>
            <person name="Shommy N.S."/>
        </authorList>
    </citation>
    <scope>NUCLEOTIDE SEQUENCE [LARGE SCALE GENOMIC DNA]</scope>
    <source>
        <strain evidence="2">cv. O-4</strain>
    </source>
</reference>
<protein>
    <submittedName>
        <fullName evidence="1">Uncharacterized protein</fullName>
    </submittedName>
</protein>
<gene>
    <name evidence="1" type="ORF">COLO4_28360</name>
</gene>
<evidence type="ECO:0000313" key="1">
    <source>
        <dbReference type="EMBL" id="OMO71170.1"/>
    </source>
</evidence>
<comment type="caution">
    <text evidence="1">The sequence shown here is derived from an EMBL/GenBank/DDBJ whole genome shotgun (WGS) entry which is preliminary data.</text>
</comment>
<proteinExistence type="predicted"/>
<organism evidence="1 2">
    <name type="scientific">Corchorus olitorius</name>
    <dbReference type="NCBI Taxonomy" id="93759"/>
    <lineage>
        <taxon>Eukaryota</taxon>
        <taxon>Viridiplantae</taxon>
        <taxon>Streptophyta</taxon>
        <taxon>Embryophyta</taxon>
        <taxon>Tracheophyta</taxon>
        <taxon>Spermatophyta</taxon>
        <taxon>Magnoliopsida</taxon>
        <taxon>eudicotyledons</taxon>
        <taxon>Gunneridae</taxon>
        <taxon>Pentapetalae</taxon>
        <taxon>rosids</taxon>
        <taxon>malvids</taxon>
        <taxon>Malvales</taxon>
        <taxon>Malvaceae</taxon>
        <taxon>Grewioideae</taxon>
        <taxon>Apeibeae</taxon>
        <taxon>Corchorus</taxon>
    </lineage>
</organism>
<keyword evidence="2" id="KW-1185">Reference proteome</keyword>
<dbReference type="EMBL" id="AWUE01019874">
    <property type="protein sequence ID" value="OMO71170.1"/>
    <property type="molecule type" value="Genomic_DNA"/>
</dbReference>
<accession>A0A1R3HLM0</accession>
<dbReference type="Proteomes" id="UP000187203">
    <property type="component" value="Unassembled WGS sequence"/>
</dbReference>